<dbReference type="EMBL" id="JABAGI010000003">
    <property type="protein sequence ID" value="NME61835.1"/>
    <property type="molecule type" value="Genomic_DNA"/>
</dbReference>
<dbReference type="Proteomes" id="UP000588369">
    <property type="component" value="Unassembled WGS sequence"/>
</dbReference>
<proteinExistence type="predicted"/>
<comment type="caution">
    <text evidence="1">The sequence shown here is derived from an EMBL/GenBank/DDBJ whole genome shotgun (WGS) entry which is preliminary data.</text>
</comment>
<accession>A0A7X9NQQ6</accession>
<protein>
    <submittedName>
        <fullName evidence="1">Uncharacterized protein</fullName>
    </submittedName>
</protein>
<organism evidence="1 2">
    <name type="scientific">Bifidobacterium thermophilum</name>
    <dbReference type="NCBI Taxonomy" id="33905"/>
    <lineage>
        <taxon>Bacteria</taxon>
        <taxon>Bacillati</taxon>
        <taxon>Actinomycetota</taxon>
        <taxon>Actinomycetes</taxon>
        <taxon>Bifidobacteriales</taxon>
        <taxon>Bifidobacteriaceae</taxon>
        <taxon>Bifidobacterium</taxon>
    </lineage>
</organism>
<dbReference type="RefSeq" id="WP_168983936.1">
    <property type="nucleotide sequence ID" value="NZ_JABAGI010000003.1"/>
</dbReference>
<sequence>MIDTTGLRKAFDQTPGMYAVVTDGVLTVHVSIVTLAGDWTLVWNAGYDDLCWDHGLTHAAAGYHCWDPETFRRPLTDKEALTMLNAPFDPGDTGRGLEAHGLDPQAAGMLRLALALDDAARLPGPGVPVALPFRLVWEP</sequence>
<dbReference type="AlphaFoldDB" id="A0A7X9NQQ6"/>
<reference evidence="1 2" key="1">
    <citation type="submission" date="2020-04" db="EMBL/GenBank/DDBJ databases">
        <authorList>
            <person name="Hitch T.C.A."/>
            <person name="Wylensek D."/>
            <person name="Clavel T."/>
        </authorList>
    </citation>
    <scope>NUCLEOTIDE SEQUENCE [LARGE SCALE GENOMIC DNA]</scope>
    <source>
        <strain evidence="1 2">BSM-130-P53-3C</strain>
    </source>
</reference>
<evidence type="ECO:0000313" key="2">
    <source>
        <dbReference type="Proteomes" id="UP000588369"/>
    </source>
</evidence>
<evidence type="ECO:0000313" key="1">
    <source>
        <dbReference type="EMBL" id="NME61835.1"/>
    </source>
</evidence>
<gene>
    <name evidence="1" type="ORF">HF844_03325</name>
</gene>
<name>A0A7X9NQQ6_9BIFI</name>